<gene>
    <name evidence="4" type="ORF">GCM10010357_11240</name>
</gene>
<evidence type="ECO:0000313" key="5">
    <source>
        <dbReference type="Proteomes" id="UP001500879"/>
    </source>
</evidence>
<dbReference type="InterPro" id="IPR036409">
    <property type="entry name" value="Aldolase_II/adducin_N_sf"/>
</dbReference>
<proteinExistence type="predicted"/>
<evidence type="ECO:0000259" key="3">
    <source>
        <dbReference type="SMART" id="SM01007"/>
    </source>
</evidence>
<dbReference type="PANTHER" id="PTHR22789:SF0">
    <property type="entry name" value="3-OXO-TETRONATE 4-PHOSPHATE DECARBOXYLASE-RELATED"/>
    <property type="match status" value="1"/>
</dbReference>
<comment type="caution">
    <text evidence="4">The sequence shown here is derived from an EMBL/GenBank/DDBJ whole genome shotgun (WGS) entry which is preliminary data.</text>
</comment>
<dbReference type="Proteomes" id="UP001500879">
    <property type="component" value="Unassembled WGS sequence"/>
</dbReference>
<keyword evidence="2" id="KW-0456">Lyase</keyword>
<accession>A0ABN0YDT4</accession>
<dbReference type="SMART" id="SM01007">
    <property type="entry name" value="Aldolase_II"/>
    <property type="match status" value="1"/>
</dbReference>
<evidence type="ECO:0000256" key="2">
    <source>
        <dbReference type="ARBA" id="ARBA00023239"/>
    </source>
</evidence>
<reference evidence="4 5" key="1">
    <citation type="journal article" date="2019" name="Int. J. Syst. Evol. Microbiol.">
        <title>The Global Catalogue of Microorganisms (GCM) 10K type strain sequencing project: providing services to taxonomists for standard genome sequencing and annotation.</title>
        <authorList>
            <consortium name="The Broad Institute Genomics Platform"/>
            <consortium name="The Broad Institute Genome Sequencing Center for Infectious Disease"/>
            <person name="Wu L."/>
            <person name="Ma J."/>
        </authorList>
    </citation>
    <scope>NUCLEOTIDE SEQUENCE [LARGE SCALE GENOMIC DNA]</scope>
    <source>
        <strain evidence="4 5">JCM 4788</strain>
    </source>
</reference>
<evidence type="ECO:0000313" key="4">
    <source>
        <dbReference type="EMBL" id="GAA0392233.1"/>
    </source>
</evidence>
<dbReference type="EMBL" id="BAAABX010000009">
    <property type="protein sequence ID" value="GAA0392233.1"/>
    <property type="molecule type" value="Genomic_DNA"/>
</dbReference>
<dbReference type="InterPro" id="IPR050197">
    <property type="entry name" value="Aldolase_class_II_sugar_metab"/>
</dbReference>
<keyword evidence="1" id="KW-0479">Metal-binding</keyword>
<name>A0ABN0YDT4_9ACTN</name>
<organism evidence="4 5">
    <name type="scientific">Streptomyces luteireticuli</name>
    <dbReference type="NCBI Taxonomy" id="173858"/>
    <lineage>
        <taxon>Bacteria</taxon>
        <taxon>Bacillati</taxon>
        <taxon>Actinomycetota</taxon>
        <taxon>Actinomycetes</taxon>
        <taxon>Kitasatosporales</taxon>
        <taxon>Streptomycetaceae</taxon>
        <taxon>Streptomyces</taxon>
    </lineage>
</organism>
<dbReference type="PANTHER" id="PTHR22789">
    <property type="entry name" value="FUCULOSE PHOSPHATE ALDOLASE"/>
    <property type="match status" value="1"/>
</dbReference>
<protein>
    <submittedName>
        <fullName evidence="4">Class II aldolase/adducin family protein</fullName>
    </submittedName>
</protein>
<dbReference type="SUPFAM" id="SSF53639">
    <property type="entry name" value="AraD/HMP-PK domain-like"/>
    <property type="match status" value="1"/>
</dbReference>
<sequence>MKDDRSPVPSPQADNDTPAPLVALGSQVLAEAGQGDMVWGHLAVRDPAGRGVWMKSAGWGLEEITPERVLLVSWTGELLEGTGKIHLEHHIHTGIMRARPDVNVSVHTHSPVVNAFSALGEPLRAISHDAVVFAEHGLPRFTATSNLVRTPELGRALAADLGEARACLMPGHGLAAVGHDIAHAVMYAILLERACQTLLTALATGGPRHWTSHQECLEKDAVVWADSQIDAGWRYWRRRVEARIGS</sequence>
<keyword evidence="5" id="KW-1185">Reference proteome</keyword>
<evidence type="ECO:0000256" key="1">
    <source>
        <dbReference type="ARBA" id="ARBA00022723"/>
    </source>
</evidence>
<dbReference type="Pfam" id="PF00596">
    <property type="entry name" value="Aldolase_II"/>
    <property type="match status" value="1"/>
</dbReference>
<dbReference type="InterPro" id="IPR001303">
    <property type="entry name" value="Aldolase_II/adducin_N"/>
</dbReference>
<dbReference type="RefSeq" id="WP_344020465.1">
    <property type="nucleotide sequence ID" value="NZ_BAAABX010000009.1"/>
</dbReference>
<feature type="domain" description="Class II aldolase/adducin N-terminal" evidence="3">
    <location>
        <begin position="20"/>
        <end position="199"/>
    </location>
</feature>
<dbReference type="Gene3D" id="3.40.225.10">
    <property type="entry name" value="Class II aldolase/adducin N-terminal domain"/>
    <property type="match status" value="1"/>
</dbReference>